<feature type="domain" description="RCC1-like" evidence="4">
    <location>
        <begin position="8"/>
        <end position="352"/>
    </location>
</feature>
<dbReference type="InterPro" id="IPR013783">
    <property type="entry name" value="Ig-like_fold"/>
</dbReference>
<evidence type="ECO:0000256" key="2">
    <source>
        <dbReference type="PROSITE-ProRule" id="PRU00235"/>
    </source>
</evidence>
<evidence type="ECO:0000313" key="6">
    <source>
        <dbReference type="Proteomes" id="UP000481153"/>
    </source>
</evidence>
<evidence type="ECO:0000259" key="4">
    <source>
        <dbReference type="Pfam" id="PF25390"/>
    </source>
</evidence>
<sequence>MGVDGATGHLYICGSHELSKGECTRHMATQGRKVKAVYGNYGVLLALCDGWELEWMSPEATSIAKSLHDVKVHQLAFGKAHTAALSLDGQIFVWGDGEFGQLGMGATVSSSDRPLKLRQSNHLTFTSVACGGYHTAAISNGGDLYTWGRNFEGQLGHSSQAAQFGECEVQNGVFHHPKHVSAFLNTKCHQVACGEHFTAVLSRQGDIYAFGEGQSGQLGIGRCTKSFIPRKTLPSIDATDPFVEIACGWAHALAVSKSGRLFAWGFNQYGQLGLGDTTSRFLPEEILSCHQICHVYASGNYSAAITRDGRLLSWGNGSRGKLGHGHEQHVLQPKVVDSVKNLYVQSAACSWDNMLAFAPTWISDVQPKCGPLEGGIQLSIFGSGFWESDDLTVRFVPLTEGRLPRAVLATFNVQSGIITCELPKFSVPGIFAVEVAMNGKHFTMNNHEFEVYVPPTCTFISHNELSLEDHDAMIHLHFQGEKPKSALTPCIRWVSDNPCFVPCIVPAVYDEIDVETNENQEERKVDDVEPREPSFMMKFPPPQFTTDIDELVVCRLETSFNGQDFVPVRIPSNAASAPPQVVCFHKAAIKRCSPNSMAFSDKKMTMEIQIAQLFDIGKFVCKARYSEPENKETPYSVATANLSVVAVKVSDQVLQCIVPPFSEWAVQIIAPVVETSDTEEDDKPKKPAPPPKKLSWYQSQKWLQAEILVSLNGGLTFLPPATPFANILHGYTHGELEEVQPTSGPISGGTIVRLTASNLLFDTEDSTVAVEYEGDVQTVSSYIRTMPESNLRCVTFQIPSFETNVATTSGQGPNQPALQLKPANLRLSLNGLSFGESTVSFEFYKNPYVRSIEPQIANPGALLHITGSFFKTTPTIKGKLEKEGGSYSVDVIVDYREEKAGPCYKVEVPKLGAIADGELYFYVALNGQQYATSEFAKFVYADQPEAPPSKEDKKKH</sequence>
<dbReference type="PANTHER" id="PTHR22872">
    <property type="entry name" value="BTK-BINDING PROTEIN-RELATED"/>
    <property type="match status" value="1"/>
</dbReference>
<name>A0A6G0WB17_9STRA</name>
<dbReference type="InterPro" id="IPR009091">
    <property type="entry name" value="RCC1/BLIP-II"/>
</dbReference>
<dbReference type="Proteomes" id="UP000481153">
    <property type="component" value="Unassembled WGS sequence"/>
</dbReference>
<comment type="caution">
    <text evidence="5">The sequence shown here is derived from an EMBL/GenBank/DDBJ whole genome shotgun (WGS) entry which is preliminary data.</text>
</comment>
<dbReference type="CDD" id="cd00102">
    <property type="entry name" value="IPT"/>
    <property type="match status" value="1"/>
</dbReference>
<dbReference type="InterPro" id="IPR051625">
    <property type="entry name" value="Signaling_Regulatory_Domain"/>
</dbReference>
<dbReference type="EMBL" id="VJMJ01000273">
    <property type="protein sequence ID" value="KAF0724354.1"/>
    <property type="molecule type" value="Genomic_DNA"/>
</dbReference>
<keyword evidence="1" id="KW-0677">Repeat</keyword>
<feature type="repeat" description="RCC1" evidence="2">
    <location>
        <begin position="309"/>
        <end position="360"/>
    </location>
</feature>
<evidence type="ECO:0000313" key="5">
    <source>
        <dbReference type="EMBL" id="KAF0724354.1"/>
    </source>
</evidence>
<dbReference type="VEuPathDB" id="FungiDB:AeMF1_021451"/>
<dbReference type="InterPro" id="IPR002909">
    <property type="entry name" value="IPT_dom"/>
</dbReference>
<dbReference type="PANTHER" id="PTHR22872:SF9">
    <property type="entry name" value="X-LINKED RETINITIS PIGMENTOSA GTPASE REGULATOR"/>
    <property type="match status" value="1"/>
</dbReference>
<proteinExistence type="predicted"/>
<gene>
    <name evidence="5" type="ORF">Ae201684_017015</name>
</gene>
<feature type="repeat" description="RCC1" evidence="2">
    <location>
        <begin position="89"/>
        <end position="141"/>
    </location>
</feature>
<dbReference type="InterPro" id="IPR000408">
    <property type="entry name" value="Reg_chr_condens"/>
</dbReference>
<accession>A0A6G0WB17</accession>
<dbReference type="InterPro" id="IPR058923">
    <property type="entry name" value="RCC1-like_dom"/>
</dbReference>
<dbReference type="InterPro" id="IPR014756">
    <property type="entry name" value="Ig_E-set"/>
</dbReference>
<dbReference type="Gene3D" id="2.130.10.30">
    <property type="entry name" value="Regulator of chromosome condensation 1/beta-lactamase-inhibitor protein II"/>
    <property type="match status" value="2"/>
</dbReference>
<evidence type="ECO:0000259" key="3">
    <source>
        <dbReference type="Pfam" id="PF01833"/>
    </source>
</evidence>
<dbReference type="SUPFAM" id="SSF81296">
    <property type="entry name" value="E set domains"/>
    <property type="match status" value="1"/>
</dbReference>
<feature type="domain" description="IPT/TIG" evidence="3">
    <location>
        <begin position="362"/>
        <end position="449"/>
    </location>
</feature>
<keyword evidence="6" id="KW-1185">Reference proteome</keyword>
<feature type="repeat" description="RCC1" evidence="2">
    <location>
        <begin position="142"/>
        <end position="204"/>
    </location>
</feature>
<dbReference type="PROSITE" id="PS50012">
    <property type="entry name" value="RCC1_3"/>
    <property type="match status" value="5"/>
</dbReference>
<protein>
    <submittedName>
        <fullName evidence="5">Uncharacterized protein</fullName>
    </submittedName>
</protein>
<dbReference type="Gene3D" id="2.60.40.10">
    <property type="entry name" value="Immunoglobulins"/>
    <property type="match status" value="2"/>
</dbReference>
<feature type="repeat" description="RCC1" evidence="2">
    <location>
        <begin position="259"/>
        <end position="308"/>
    </location>
</feature>
<dbReference type="PROSITE" id="PS00626">
    <property type="entry name" value="RCC1_2"/>
    <property type="match status" value="1"/>
</dbReference>
<feature type="repeat" description="RCC1" evidence="2">
    <location>
        <begin position="205"/>
        <end position="258"/>
    </location>
</feature>
<dbReference type="SUPFAM" id="SSF50985">
    <property type="entry name" value="RCC1/BLIP-II"/>
    <property type="match status" value="1"/>
</dbReference>
<organism evidence="5 6">
    <name type="scientific">Aphanomyces euteiches</name>
    <dbReference type="NCBI Taxonomy" id="100861"/>
    <lineage>
        <taxon>Eukaryota</taxon>
        <taxon>Sar</taxon>
        <taxon>Stramenopiles</taxon>
        <taxon>Oomycota</taxon>
        <taxon>Saprolegniomycetes</taxon>
        <taxon>Saprolegniales</taxon>
        <taxon>Verrucalvaceae</taxon>
        <taxon>Aphanomyces</taxon>
    </lineage>
</organism>
<dbReference type="Pfam" id="PF25390">
    <property type="entry name" value="WD40_RLD"/>
    <property type="match status" value="1"/>
</dbReference>
<dbReference type="Pfam" id="PF01833">
    <property type="entry name" value="TIG"/>
    <property type="match status" value="1"/>
</dbReference>
<dbReference type="AlphaFoldDB" id="A0A6G0WB17"/>
<reference evidence="5 6" key="1">
    <citation type="submission" date="2019-07" db="EMBL/GenBank/DDBJ databases">
        <title>Genomics analysis of Aphanomyces spp. identifies a new class of oomycete effector associated with host adaptation.</title>
        <authorList>
            <person name="Gaulin E."/>
        </authorList>
    </citation>
    <scope>NUCLEOTIDE SEQUENCE [LARGE SCALE GENOMIC DNA]</scope>
    <source>
        <strain evidence="5 6">ATCC 201684</strain>
    </source>
</reference>
<dbReference type="PRINTS" id="PR00633">
    <property type="entry name" value="RCCNDNSATION"/>
</dbReference>
<evidence type="ECO:0000256" key="1">
    <source>
        <dbReference type="ARBA" id="ARBA00022737"/>
    </source>
</evidence>